<dbReference type="InterPro" id="IPR046341">
    <property type="entry name" value="SET_dom_sf"/>
</dbReference>
<dbReference type="EMBL" id="KN831769">
    <property type="protein sequence ID" value="KIM48363.1"/>
    <property type="molecule type" value="Genomic_DNA"/>
</dbReference>
<organism evidence="1 2">
    <name type="scientific">Hebeloma cylindrosporum</name>
    <dbReference type="NCBI Taxonomy" id="76867"/>
    <lineage>
        <taxon>Eukaryota</taxon>
        <taxon>Fungi</taxon>
        <taxon>Dikarya</taxon>
        <taxon>Basidiomycota</taxon>
        <taxon>Agaricomycotina</taxon>
        <taxon>Agaricomycetes</taxon>
        <taxon>Agaricomycetidae</taxon>
        <taxon>Agaricales</taxon>
        <taxon>Agaricineae</taxon>
        <taxon>Hymenogastraceae</taxon>
        <taxon>Hebeloma</taxon>
    </lineage>
</organism>
<evidence type="ECO:0000313" key="1">
    <source>
        <dbReference type="EMBL" id="KIM48363.1"/>
    </source>
</evidence>
<evidence type="ECO:0008006" key="3">
    <source>
        <dbReference type="Google" id="ProtNLM"/>
    </source>
</evidence>
<sequence length="164" mass="17970">MTKKPAKCIASSANLRGHKPAHWPQHLQYLNSSVYHSSLSPALLKHIKRCPISTQKIATPTSPRPKVTIRAISDPSHPANGQFGLFAAQRIPPKTHILDYIGEIHCDERPESDYDLSLCRLPDGLSVGIDASSMGNEARFINDYRGLSSKANSIFLDGRTPTAS</sequence>
<proteinExistence type="predicted"/>
<evidence type="ECO:0000313" key="2">
    <source>
        <dbReference type="Proteomes" id="UP000053424"/>
    </source>
</evidence>
<dbReference type="HOGENOM" id="CLU_054608_1_1_1"/>
<dbReference type="Gene3D" id="2.170.270.10">
    <property type="entry name" value="SET domain"/>
    <property type="match status" value="1"/>
</dbReference>
<accession>A0A0C2YF01</accession>
<keyword evidence="2" id="KW-1185">Reference proteome</keyword>
<dbReference type="OrthoDB" id="5792673at2759"/>
<protein>
    <recommendedName>
        <fullName evidence="3">SET domain-containing protein</fullName>
    </recommendedName>
</protein>
<reference evidence="1 2" key="1">
    <citation type="submission" date="2014-04" db="EMBL/GenBank/DDBJ databases">
        <authorList>
            <consortium name="DOE Joint Genome Institute"/>
            <person name="Kuo A."/>
            <person name="Gay G."/>
            <person name="Dore J."/>
            <person name="Kohler A."/>
            <person name="Nagy L.G."/>
            <person name="Floudas D."/>
            <person name="Copeland A."/>
            <person name="Barry K.W."/>
            <person name="Cichocki N."/>
            <person name="Veneault-Fourrey C."/>
            <person name="LaButti K."/>
            <person name="Lindquist E.A."/>
            <person name="Lipzen A."/>
            <person name="Lundell T."/>
            <person name="Morin E."/>
            <person name="Murat C."/>
            <person name="Sun H."/>
            <person name="Tunlid A."/>
            <person name="Henrissat B."/>
            <person name="Grigoriev I.V."/>
            <person name="Hibbett D.S."/>
            <person name="Martin F."/>
            <person name="Nordberg H.P."/>
            <person name="Cantor M.N."/>
            <person name="Hua S.X."/>
        </authorList>
    </citation>
    <scope>NUCLEOTIDE SEQUENCE [LARGE SCALE GENOMIC DNA]</scope>
    <source>
        <strain evidence="2">h7</strain>
    </source>
</reference>
<name>A0A0C2YF01_HEBCY</name>
<gene>
    <name evidence="1" type="ORF">M413DRAFT_22874</name>
</gene>
<dbReference type="AlphaFoldDB" id="A0A0C2YF01"/>
<dbReference type="SUPFAM" id="SSF82199">
    <property type="entry name" value="SET domain"/>
    <property type="match status" value="1"/>
</dbReference>
<reference evidence="2" key="2">
    <citation type="submission" date="2015-01" db="EMBL/GenBank/DDBJ databases">
        <title>Evolutionary Origins and Diversification of the Mycorrhizal Mutualists.</title>
        <authorList>
            <consortium name="DOE Joint Genome Institute"/>
            <consortium name="Mycorrhizal Genomics Consortium"/>
            <person name="Kohler A."/>
            <person name="Kuo A."/>
            <person name="Nagy L.G."/>
            <person name="Floudas D."/>
            <person name="Copeland A."/>
            <person name="Barry K.W."/>
            <person name="Cichocki N."/>
            <person name="Veneault-Fourrey C."/>
            <person name="LaButti K."/>
            <person name="Lindquist E.A."/>
            <person name="Lipzen A."/>
            <person name="Lundell T."/>
            <person name="Morin E."/>
            <person name="Murat C."/>
            <person name="Riley R."/>
            <person name="Ohm R."/>
            <person name="Sun H."/>
            <person name="Tunlid A."/>
            <person name="Henrissat B."/>
            <person name="Grigoriev I.V."/>
            <person name="Hibbett D.S."/>
            <person name="Martin F."/>
        </authorList>
    </citation>
    <scope>NUCLEOTIDE SEQUENCE [LARGE SCALE GENOMIC DNA]</scope>
    <source>
        <strain evidence="2">h7</strain>
    </source>
</reference>
<dbReference type="STRING" id="686832.A0A0C2YF01"/>
<dbReference type="Proteomes" id="UP000053424">
    <property type="component" value="Unassembled WGS sequence"/>
</dbReference>